<evidence type="ECO:0000313" key="5">
    <source>
        <dbReference type="Proteomes" id="UP000027238"/>
    </source>
</evidence>
<dbReference type="InterPro" id="IPR051635">
    <property type="entry name" value="SNAT-like"/>
</dbReference>
<dbReference type="STRING" id="1173701.A0A066XFI2"/>
<reference evidence="5" key="1">
    <citation type="journal article" date="2014" name="Genome Announc.">
        <title>Draft genome sequence of Colletotrichum sublineola, a destructive pathogen of cultivated sorghum.</title>
        <authorList>
            <person name="Baroncelli R."/>
            <person name="Sanz-Martin J.M."/>
            <person name="Rech G.E."/>
            <person name="Sukno S.A."/>
            <person name="Thon M.R."/>
        </authorList>
    </citation>
    <scope>NUCLEOTIDE SEQUENCE [LARGE SCALE GENOMIC DNA]</scope>
    <source>
        <strain evidence="5">TX430BB</strain>
    </source>
</reference>
<proteinExistence type="predicted"/>
<evidence type="ECO:0000259" key="3">
    <source>
        <dbReference type="PROSITE" id="PS51186"/>
    </source>
</evidence>
<dbReference type="PROSITE" id="PS51186">
    <property type="entry name" value="GNAT"/>
    <property type="match status" value="1"/>
</dbReference>
<keyword evidence="4" id="KW-0326">Glycosidase</keyword>
<accession>A0A066XFI2</accession>
<sequence>MELYIRPLSIEDLDQCAAVESAAFPPAEAATREKIEYRLTVCPHICYGLFARHGKGDPEGCRQQGDIPVLTKAPEGSGNDRLIAHTIATQSTSRVVRDEDMAFPLTWKTEPSALHHVGHRPEGRTIALHSLAVSPPCQKLGYGKKLMSVYIKEMMQTGQADRVSILTYDRLVPYYQKLGFTHFGKSQSEYAGVIWHDLNLLSGAKLAVPNLDKKLLESTYRDWVLTTATMVRNIELHNEDFHIRVDRATGAVLGIEDPRAKVPMNWISSPTNAPWQPLGSRWGLGFADLGANLLHRFCWNSPRIDPSASRDVTVVTYQAGPLELVVHRHLDGQRRCFTESYEFRNRGTYPLNLSAKGETSFAIYTPFNDHYTNTTDALRSRTHAHVWANGGSSAWVKLTQMGGHGRNLGLVLTKGSLSGYSIESRDEVTHSNTRGVFLLHPSVPVLEPSQSTTIEWTLFWHSDWKDFFTQCACRSNQFIHFDIPRHTLLSGHAVKIRMSGSSAAINSTTTVNGQRVQQEGSAFTFIHHAKDMGQETLRIATGRGVAKKESYVFLNTVPEYDDLIESRIKFIVEKQQVKDAESLLHGAYVVYDNQAEAFPFYETQQDRNAGRERVGMGVLIGRWLKRKPDSKLRDSFTAYYSFVCTKLQSDNGWVFDAPYGTGTYINKRLYNWPWVLQLHLVAAAIDIPALNGKSPITRFMETLENFYDEGGASLYAIGLPILEGLRTLKALGMETAYQRAKSLFISHGRNIVDRGTDYPPFEVNFEQSIVAPAAIILLELYRATGDKAWLAAAGLQMEVLLRFAGKQPDYRVHDVAVRHWDGHWFGKDRTWGDTFPHYWSTLNAIALHHFSISTGDLSYGKQSDNVLRANLALFTPEGRASCAWIYPRSVNGRLAHYKDPYANDQDWALAHLLQIEDDTSWVDRDNEDPIS</sequence>
<organism evidence="4 5">
    <name type="scientific">Colletotrichum sublineola</name>
    <name type="common">Sorghum anthracnose fungus</name>
    <dbReference type="NCBI Taxonomy" id="1173701"/>
    <lineage>
        <taxon>Eukaryota</taxon>
        <taxon>Fungi</taxon>
        <taxon>Dikarya</taxon>
        <taxon>Ascomycota</taxon>
        <taxon>Pezizomycotina</taxon>
        <taxon>Sordariomycetes</taxon>
        <taxon>Hypocreomycetidae</taxon>
        <taxon>Glomerellales</taxon>
        <taxon>Glomerellaceae</taxon>
        <taxon>Colletotrichum</taxon>
        <taxon>Colletotrichum graminicola species complex</taxon>
    </lineage>
</organism>
<gene>
    <name evidence="4" type="ORF">CSUB01_09852</name>
</gene>
<evidence type="ECO:0000256" key="2">
    <source>
        <dbReference type="ARBA" id="ARBA00023315"/>
    </source>
</evidence>
<dbReference type="InterPro" id="IPR000182">
    <property type="entry name" value="GNAT_dom"/>
</dbReference>
<dbReference type="OrthoDB" id="4423297at2759"/>
<dbReference type="EMBL" id="JMSE01000935">
    <property type="protein sequence ID" value="KDN66414.1"/>
    <property type="molecule type" value="Genomic_DNA"/>
</dbReference>
<keyword evidence="5" id="KW-1185">Reference proteome</keyword>
<dbReference type="PANTHER" id="PTHR10908">
    <property type="entry name" value="SEROTONIN N-ACETYLTRANSFERASE"/>
    <property type="match status" value="1"/>
</dbReference>
<name>A0A066XFI2_COLSU</name>
<dbReference type="PANTHER" id="PTHR10908:SF0">
    <property type="entry name" value="SEROTONIN N-ACETYLTRANSFERASE"/>
    <property type="match status" value="1"/>
</dbReference>
<protein>
    <submittedName>
        <fullName evidence="4">Putative six-hairpin glycosidase</fullName>
    </submittedName>
</protein>
<dbReference type="Gene3D" id="3.40.630.30">
    <property type="match status" value="1"/>
</dbReference>
<dbReference type="HOGENOM" id="CLU_014083_0_0_1"/>
<dbReference type="Pfam" id="PF00583">
    <property type="entry name" value="Acetyltransf_1"/>
    <property type="match status" value="1"/>
</dbReference>
<evidence type="ECO:0000313" key="4">
    <source>
        <dbReference type="EMBL" id="KDN66414.1"/>
    </source>
</evidence>
<dbReference type="AlphaFoldDB" id="A0A066XFI2"/>
<feature type="domain" description="N-acetyltransferase" evidence="3">
    <location>
        <begin position="3"/>
        <end position="201"/>
    </location>
</feature>
<comment type="caution">
    <text evidence="4">The sequence shown here is derived from an EMBL/GenBank/DDBJ whole genome shotgun (WGS) entry which is preliminary data.</text>
</comment>
<evidence type="ECO:0000256" key="1">
    <source>
        <dbReference type="ARBA" id="ARBA00022679"/>
    </source>
</evidence>
<dbReference type="GO" id="GO:0004059">
    <property type="term" value="F:aralkylamine N-acetyltransferase activity"/>
    <property type="evidence" value="ECO:0007669"/>
    <property type="project" value="TreeGrafter"/>
</dbReference>
<dbReference type="OMA" id="YANDQDW"/>
<dbReference type="GO" id="GO:0005737">
    <property type="term" value="C:cytoplasm"/>
    <property type="evidence" value="ECO:0007669"/>
    <property type="project" value="TreeGrafter"/>
</dbReference>
<dbReference type="InterPro" id="IPR016181">
    <property type="entry name" value="Acyl_CoA_acyltransferase"/>
</dbReference>
<dbReference type="Proteomes" id="UP000027238">
    <property type="component" value="Unassembled WGS sequence"/>
</dbReference>
<dbReference type="GO" id="GO:0016798">
    <property type="term" value="F:hydrolase activity, acting on glycosyl bonds"/>
    <property type="evidence" value="ECO:0007669"/>
    <property type="project" value="UniProtKB-KW"/>
</dbReference>
<keyword evidence="2" id="KW-0012">Acyltransferase</keyword>
<dbReference type="eggNOG" id="KOG4144">
    <property type="taxonomic scope" value="Eukaryota"/>
</dbReference>
<dbReference type="SUPFAM" id="SSF55729">
    <property type="entry name" value="Acyl-CoA N-acyltransferases (Nat)"/>
    <property type="match status" value="1"/>
</dbReference>
<keyword evidence="1" id="KW-0808">Transferase</keyword>
<keyword evidence="4" id="KW-0378">Hydrolase</keyword>